<dbReference type="GO" id="GO:0005886">
    <property type="term" value="C:plasma membrane"/>
    <property type="evidence" value="ECO:0007669"/>
    <property type="project" value="UniProtKB-SubCell"/>
</dbReference>
<feature type="transmembrane region" description="Helical" evidence="8">
    <location>
        <begin position="81"/>
        <end position="104"/>
    </location>
</feature>
<evidence type="ECO:0000256" key="4">
    <source>
        <dbReference type="ARBA" id="ARBA00022692"/>
    </source>
</evidence>
<organism evidence="9 10">
    <name type="scientific">Termitidicoccus mucosus</name>
    <dbReference type="NCBI Taxonomy" id="1184151"/>
    <lineage>
        <taxon>Bacteria</taxon>
        <taxon>Pseudomonadati</taxon>
        <taxon>Verrucomicrobiota</taxon>
        <taxon>Opitutia</taxon>
        <taxon>Opitutales</taxon>
        <taxon>Opitutaceae</taxon>
        <taxon>Termitidicoccus</taxon>
    </lineage>
</organism>
<dbReference type="OrthoDB" id="9810952at2"/>
<feature type="transmembrane region" description="Helical" evidence="8">
    <location>
        <begin position="50"/>
        <end position="69"/>
    </location>
</feature>
<keyword evidence="10" id="KW-1185">Reference proteome</keyword>
<keyword evidence="2" id="KW-0813">Transport</keyword>
<comment type="caution">
    <text evidence="9">The sequence shown here is derived from an EMBL/GenBank/DDBJ whole genome shotgun (WGS) entry which is preliminary data.</text>
</comment>
<evidence type="ECO:0000256" key="6">
    <source>
        <dbReference type="ARBA" id="ARBA00023065"/>
    </source>
</evidence>
<reference evidence="9 10" key="1">
    <citation type="submission" date="2016-01" db="EMBL/GenBank/DDBJ databases">
        <title>High potential of lignocellulose degradation of a new Verrucomicrobia species.</title>
        <authorList>
            <person name="Wang Y."/>
            <person name="Shi Y."/>
            <person name="Qiu Z."/>
            <person name="Liu S."/>
            <person name="Yang H."/>
        </authorList>
    </citation>
    <scope>NUCLEOTIDE SEQUENCE [LARGE SCALE GENOMIC DNA]</scope>
    <source>
        <strain evidence="9 10">TSB47</strain>
    </source>
</reference>
<protein>
    <submittedName>
        <fullName evidence="9">ATPase</fullName>
    </submittedName>
</protein>
<evidence type="ECO:0000256" key="5">
    <source>
        <dbReference type="ARBA" id="ARBA00022989"/>
    </source>
</evidence>
<comment type="subcellular location">
    <subcellularLocation>
        <location evidence="1">Cell membrane</location>
        <topology evidence="1">Multi-pass membrane protein</topology>
    </subcellularLocation>
</comment>
<dbReference type="RefSeq" id="WP_068771413.1">
    <property type="nucleotide sequence ID" value="NZ_CP109796.1"/>
</dbReference>
<dbReference type="EMBL" id="LRRQ01000127">
    <property type="protein sequence ID" value="OAM88460.1"/>
    <property type="molecule type" value="Genomic_DNA"/>
</dbReference>
<dbReference type="GO" id="GO:0030001">
    <property type="term" value="P:metal ion transport"/>
    <property type="evidence" value="ECO:0007669"/>
    <property type="project" value="UniProtKB-ARBA"/>
</dbReference>
<dbReference type="AlphaFoldDB" id="A0A178IEP7"/>
<dbReference type="STRING" id="1184151.AW736_16610"/>
<keyword evidence="3" id="KW-1003">Cell membrane</keyword>
<dbReference type="PANTHER" id="PTHR32024">
    <property type="entry name" value="TRK SYSTEM POTASSIUM UPTAKE PROTEIN TRKG-RELATED"/>
    <property type="match status" value="1"/>
</dbReference>
<keyword evidence="7 8" id="KW-0472">Membrane</keyword>
<feature type="transmembrane region" description="Helical" evidence="8">
    <location>
        <begin position="298"/>
        <end position="319"/>
    </location>
</feature>
<feature type="transmembrane region" description="Helical" evidence="8">
    <location>
        <begin position="558"/>
        <end position="579"/>
    </location>
</feature>
<feature type="transmembrane region" description="Helical" evidence="8">
    <location>
        <begin position="181"/>
        <end position="200"/>
    </location>
</feature>
<keyword evidence="5 8" id="KW-1133">Transmembrane helix</keyword>
<feature type="transmembrane region" description="Helical" evidence="8">
    <location>
        <begin position="116"/>
        <end position="137"/>
    </location>
</feature>
<evidence type="ECO:0000313" key="10">
    <source>
        <dbReference type="Proteomes" id="UP000078486"/>
    </source>
</evidence>
<evidence type="ECO:0000256" key="7">
    <source>
        <dbReference type="ARBA" id="ARBA00023136"/>
    </source>
</evidence>
<evidence type="ECO:0000313" key="9">
    <source>
        <dbReference type="EMBL" id="OAM88460.1"/>
    </source>
</evidence>
<dbReference type="PANTHER" id="PTHR32024:SF1">
    <property type="entry name" value="KTR SYSTEM POTASSIUM UPTAKE PROTEIN B"/>
    <property type="match status" value="1"/>
</dbReference>
<dbReference type="Pfam" id="PF02386">
    <property type="entry name" value="TrkH"/>
    <property type="match status" value="1"/>
</dbReference>
<keyword evidence="4 8" id="KW-0812">Transmembrane</keyword>
<evidence type="ECO:0000256" key="1">
    <source>
        <dbReference type="ARBA" id="ARBA00004651"/>
    </source>
</evidence>
<accession>A0A178IEP7</accession>
<evidence type="ECO:0000256" key="2">
    <source>
        <dbReference type="ARBA" id="ARBA00022448"/>
    </source>
</evidence>
<evidence type="ECO:0000256" key="3">
    <source>
        <dbReference type="ARBA" id="ARBA00022475"/>
    </source>
</evidence>
<feature type="transmembrane region" description="Helical" evidence="8">
    <location>
        <begin position="12"/>
        <end position="38"/>
    </location>
</feature>
<feature type="transmembrane region" description="Helical" evidence="8">
    <location>
        <begin position="381"/>
        <end position="399"/>
    </location>
</feature>
<feature type="transmembrane region" description="Helical" evidence="8">
    <location>
        <begin position="331"/>
        <end position="354"/>
    </location>
</feature>
<gene>
    <name evidence="9" type="ORF">AW736_16610</name>
</gene>
<sequence>MRPALLENPRALVVPLLNVLLVLCSLGALGLFVLVAGWPLGPDAERQVRLATRAVLGVFVAQEIIRMWLQRHRLAYLKTRKIEAALVVLILAEVSLGPQVHAWIRTVLPDASPGSLTLFLLACSQLTLLALIAVRALRRNRLLAALRLSPGMLFILSFALVIACGTLMLKTPNATVHGIGWLDAFFTATSSVCVTGLGVIDVSSDLTRHGQWIILGLVQVGGLGMMTLTYFFAYFLTGGVSLRNRIALQNLLNEDSLGQIGTVLGVIVGFTLAVELAGAAAIHSLLAETGGLPSGEAVFFSLFHSVSAFCNAGVSILPGNLADPAMHGRTGVIAVIMALIVTGGIGFPVVKNFWQVFIAQLRRLAGLRVAIPPRLTTNSRVVLVTSGVLVVGGAALIYLTEFVFADGRPATNMSPWFTALFQSVATRSAGFNVTPTELLTPATSILMMALMFVGGSPSSTAGGIKTSTLAVAVLALRRVVLGRPEIEAFGRRIPNETADRALAVMLLALGFFVLIATTLCMLHPELPPLDLVFEAIGAVSTAGLARGVTGELGPAAKLVMIAGMFIGRVGVLMFLLSFIPRRERAGYRYPEATIVIT</sequence>
<name>A0A178IEP7_9BACT</name>
<proteinExistence type="predicted"/>
<dbReference type="Proteomes" id="UP000078486">
    <property type="component" value="Unassembled WGS sequence"/>
</dbReference>
<keyword evidence="6" id="KW-0406">Ion transport</keyword>
<feature type="transmembrane region" description="Helical" evidence="8">
    <location>
        <begin position="212"/>
        <end position="237"/>
    </location>
</feature>
<dbReference type="GO" id="GO:0008324">
    <property type="term" value="F:monoatomic cation transmembrane transporter activity"/>
    <property type="evidence" value="ECO:0007669"/>
    <property type="project" value="InterPro"/>
</dbReference>
<feature type="transmembrane region" description="Helical" evidence="8">
    <location>
        <begin position="257"/>
        <end position="286"/>
    </location>
</feature>
<dbReference type="InterPro" id="IPR003445">
    <property type="entry name" value="Cat_transpt"/>
</dbReference>
<feature type="transmembrane region" description="Helical" evidence="8">
    <location>
        <begin position="149"/>
        <end position="169"/>
    </location>
</feature>
<feature type="transmembrane region" description="Helical" evidence="8">
    <location>
        <begin position="501"/>
        <end position="524"/>
    </location>
</feature>
<evidence type="ECO:0000256" key="8">
    <source>
        <dbReference type="SAM" id="Phobius"/>
    </source>
</evidence>